<feature type="compositionally biased region" description="Polar residues" evidence="2">
    <location>
        <begin position="222"/>
        <end position="234"/>
    </location>
</feature>
<gene>
    <name evidence="4" type="primary">Slf2_0</name>
    <name evidence="4" type="ORF">GTO95_0018063</name>
</gene>
<feature type="compositionally biased region" description="Low complexity" evidence="2">
    <location>
        <begin position="180"/>
        <end position="202"/>
    </location>
</feature>
<feature type="domain" description="Coiled-coil SMC6 And NSE5 INteracting (CANIN)" evidence="3">
    <location>
        <begin position="630"/>
        <end position="804"/>
    </location>
</feature>
<feature type="region of interest" description="Disordered" evidence="2">
    <location>
        <begin position="118"/>
        <end position="202"/>
    </location>
</feature>
<evidence type="ECO:0000256" key="2">
    <source>
        <dbReference type="SAM" id="MobiDB-lite"/>
    </source>
</evidence>
<comment type="caution">
    <text evidence="4">The sequence shown here is derived from an EMBL/GenBank/DDBJ whole genome shotgun (WGS) entry which is preliminary data.</text>
</comment>
<feature type="compositionally biased region" description="Low complexity" evidence="2">
    <location>
        <begin position="534"/>
        <end position="551"/>
    </location>
</feature>
<name>A0A8J7TBL0_ATRSP</name>
<feature type="region of interest" description="Disordered" evidence="2">
    <location>
        <begin position="1050"/>
        <end position="1070"/>
    </location>
</feature>
<dbReference type="InterPro" id="IPR026161">
    <property type="entry name" value="FAM178"/>
</dbReference>
<feature type="non-terminal residue" evidence="4">
    <location>
        <position position="1070"/>
    </location>
</feature>
<dbReference type="PANTHER" id="PTHR16046">
    <property type="entry name" value="SMC5-SMC6 COMPLEX LOCALIZATION FACTOR 2"/>
    <property type="match status" value="1"/>
</dbReference>
<feature type="compositionally biased region" description="Low complexity" evidence="2">
    <location>
        <begin position="129"/>
        <end position="146"/>
    </location>
</feature>
<organism evidence="4 5">
    <name type="scientific">Atractosteus spatula</name>
    <name type="common">Alligator gar</name>
    <name type="synonym">Lepisosteus spatula</name>
    <dbReference type="NCBI Taxonomy" id="7917"/>
    <lineage>
        <taxon>Eukaryota</taxon>
        <taxon>Metazoa</taxon>
        <taxon>Chordata</taxon>
        <taxon>Craniata</taxon>
        <taxon>Vertebrata</taxon>
        <taxon>Euteleostomi</taxon>
        <taxon>Actinopterygii</taxon>
        <taxon>Neopterygii</taxon>
        <taxon>Holostei</taxon>
        <taxon>Semionotiformes</taxon>
        <taxon>Lepisosteidae</taxon>
        <taxon>Atractosteus</taxon>
    </lineage>
</organism>
<feature type="region of interest" description="Disordered" evidence="2">
    <location>
        <begin position="325"/>
        <end position="428"/>
    </location>
</feature>
<comment type="similarity">
    <text evidence="1">Belongs to the FAM178 family.</text>
</comment>
<evidence type="ECO:0000313" key="5">
    <source>
        <dbReference type="Proteomes" id="UP000736164"/>
    </source>
</evidence>
<dbReference type="InterPro" id="IPR044276">
    <property type="entry name" value="CANIN_dom"/>
</dbReference>
<feature type="non-terminal residue" evidence="4">
    <location>
        <position position="1"/>
    </location>
</feature>
<feature type="region of interest" description="Disordered" evidence="2">
    <location>
        <begin position="214"/>
        <end position="275"/>
    </location>
</feature>
<dbReference type="AlphaFoldDB" id="A0A8J7TBL0"/>
<feature type="compositionally biased region" description="Low complexity" evidence="2">
    <location>
        <begin position="354"/>
        <end position="368"/>
    </location>
</feature>
<protein>
    <submittedName>
        <fullName evidence="4">SLF2 protein</fullName>
    </submittedName>
</protein>
<feature type="compositionally biased region" description="Polar residues" evidence="2">
    <location>
        <begin position="387"/>
        <end position="408"/>
    </location>
</feature>
<dbReference type="Proteomes" id="UP000736164">
    <property type="component" value="Unassembled WGS sequence"/>
</dbReference>
<evidence type="ECO:0000259" key="3">
    <source>
        <dbReference type="Pfam" id="PF14816"/>
    </source>
</evidence>
<feature type="compositionally biased region" description="Polar residues" evidence="2">
    <location>
        <begin position="485"/>
        <end position="494"/>
    </location>
</feature>
<feature type="domain" description="Coiled-coil SMC6 And NSE5 INteracting (CANIN)" evidence="3">
    <location>
        <begin position="809"/>
        <end position="916"/>
    </location>
</feature>
<feature type="region of interest" description="Disordered" evidence="2">
    <location>
        <begin position="480"/>
        <end position="556"/>
    </location>
</feature>
<accession>A0A8J7TBL0</accession>
<reference evidence="4" key="1">
    <citation type="journal article" date="2021" name="Cell">
        <title>Tracing the genetic footprints of vertebrate landing in non-teleost ray-finned fishes.</title>
        <authorList>
            <person name="Bi X."/>
            <person name="Wang K."/>
            <person name="Yang L."/>
            <person name="Pan H."/>
            <person name="Jiang H."/>
            <person name="Wei Q."/>
            <person name="Fang M."/>
            <person name="Yu H."/>
            <person name="Zhu C."/>
            <person name="Cai Y."/>
            <person name="He Y."/>
            <person name="Gan X."/>
            <person name="Zeng H."/>
            <person name="Yu D."/>
            <person name="Zhu Y."/>
            <person name="Jiang H."/>
            <person name="Qiu Q."/>
            <person name="Yang H."/>
            <person name="Zhang Y.E."/>
            <person name="Wang W."/>
            <person name="Zhu M."/>
            <person name="He S."/>
            <person name="Zhang G."/>
        </authorList>
    </citation>
    <scope>NUCLEOTIDE SEQUENCE</scope>
    <source>
        <strain evidence="4">Allg_001</strain>
    </source>
</reference>
<feature type="compositionally biased region" description="Low complexity" evidence="2">
    <location>
        <begin position="235"/>
        <end position="253"/>
    </location>
</feature>
<dbReference type="Pfam" id="PF14816">
    <property type="entry name" value="CANIN"/>
    <property type="match status" value="2"/>
</dbReference>
<feature type="compositionally biased region" description="Pro residues" evidence="2">
    <location>
        <begin position="170"/>
        <end position="179"/>
    </location>
</feature>
<evidence type="ECO:0000256" key="1">
    <source>
        <dbReference type="ARBA" id="ARBA00010311"/>
    </source>
</evidence>
<feature type="compositionally biased region" description="Polar residues" evidence="2">
    <location>
        <begin position="501"/>
        <end position="512"/>
    </location>
</feature>
<evidence type="ECO:0000313" key="4">
    <source>
        <dbReference type="EMBL" id="MBN3317494.1"/>
    </source>
</evidence>
<dbReference type="EMBL" id="JAAWVO010035689">
    <property type="protein sequence ID" value="MBN3317494.1"/>
    <property type="molecule type" value="Genomic_DNA"/>
</dbReference>
<proteinExistence type="inferred from homology"/>
<feature type="compositionally biased region" description="Basic and acidic residues" evidence="2">
    <location>
        <begin position="1054"/>
        <end position="1070"/>
    </location>
</feature>
<sequence length="1070" mass="117832">MEGYSEVCCCVSETLQKEELRPRERLLQLLALPVRRTPCLPVAPHWKGAMYRWPLVKYTAPLPDRDCWRLRGLGRRAASRHTAHMLPPVSKRVTFAVPEATWCCVPVPELPVPTRQRPAVSLKLSSPSPARTLQTAARAQTQTPKQPHAPSSTVKQAASGRTKHARCTPIPSPPPPPPVLHHSSPPARARAAPCHRPPQACRPPALQRLLDKSTKEEGGLGSSPSRSVRTLQLCSPSSESPSPSSSSSESPPSDGAPTSSRRSQGHKRRRPIPGYRTRRYLDNLEWYRTLRREKKLREARQLLQQLCSQDGAGIVRKGILLDTSTGGKRKRVRPQSAGPAQSRSAKAARRSWSRRLVSSSEDSMSDGSPTTEHASIHTDPAALKSPLSKSAKTRTSPTDPTADAQNTQTRKKSPSAKNATVRLPGDSPVMHKAAAGKALVTANLNGNVAQRKSTLNKDTANRSTLDIEVTVKAVECEDSPFKMSPRQQDQSGQQCPGPLGFSQTGTADSSDSAGVPSICENPRKHTISPDVEMPVPLGSSQPGSPQKQPQSGGVGQRSPELLHAVLHAMAGVVGTRQGLCQTACEGLHSGTDRQHYVASLLLHPPTPGCPQTQGVAGGTPTQEKAVVGSHYFNNLQFLLKEKAKGSLPKPQVVEEERKLQRLILELQEVTQEQEREGSQGDHDCTGFSTEFCSPCRKTESTLPPLPPGESVFTPLPPGSIFSQLPLLLHPQTPRDQQSGALEELFFSPAQQLQMAQSGLLRQLCRTVPCPPALARWLFKAMACHSDPLSSLLLCRELCALTLHAGEMHMCGVVNCGWLDNRGLMQLVVMVMRVGLDRGFRGHAHLELKHLLLVLLHNLGDWRTQLPELCMTLADLSKHHHTLLWLVQLLPDCRERWRQLRRHLSLAIMSKLLGMQKQPGPLPRHSQLAALCPLLVLMKPAVLQEQLRAQRRLAQLPPLSPDTLDLQAHYLCHSLLALAGIIVGAHNLPSRQWGDLQQLCYLLERYVLAGIREHGHFLYRSVVKDRAARLHVIWLRLLHTNVPPQLQYLNDQEQPEERSSDCKTRPDVEVL</sequence>
<keyword evidence="5" id="KW-1185">Reference proteome</keyword>
<dbReference type="PANTHER" id="PTHR16046:SF11">
    <property type="entry name" value="PROTEIN FAM178B"/>
    <property type="match status" value="1"/>
</dbReference>